<dbReference type="InterPro" id="IPR003018">
    <property type="entry name" value="GAF"/>
</dbReference>
<dbReference type="InterPro" id="IPR005561">
    <property type="entry name" value="ANTAR"/>
</dbReference>
<name>A0A2P2FGJ3_AMYLU</name>
<evidence type="ECO:0000259" key="3">
    <source>
        <dbReference type="PROSITE" id="PS50921"/>
    </source>
</evidence>
<proteinExistence type="predicted"/>
<dbReference type="Pfam" id="PF03861">
    <property type="entry name" value="ANTAR"/>
    <property type="match status" value="1"/>
</dbReference>
<keyword evidence="5" id="KW-1185">Reference proteome</keyword>
<evidence type="ECO:0000256" key="2">
    <source>
        <dbReference type="ARBA" id="ARBA00023163"/>
    </source>
</evidence>
<reference evidence="4 5" key="1">
    <citation type="journal article" date="2014" name="Genome Announc.">
        <title>Draft Genome Sequence of Amycolatopsis lurida NRRL 2430, Producer of the Glycopeptide Family Antibiotic Ristocetin.</title>
        <authorList>
            <person name="Kwun M.J."/>
            <person name="Hong H.J."/>
        </authorList>
    </citation>
    <scope>NUCLEOTIDE SEQUENCE [LARGE SCALE GENOMIC DNA]</scope>
    <source>
        <strain evidence="4 5">NRRL 2430</strain>
    </source>
</reference>
<dbReference type="PIRSF" id="PIRSF036625">
    <property type="entry name" value="GAF_ANTAR"/>
    <property type="match status" value="1"/>
</dbReference>
<keyword evidence="2" id="KW-0804">Transcription</keyword>
<dbReference type="SUPFAM" id="SSF55781">
    <property type="entry name" value="GAF domain-like"/>
    <property type="match status" value="1"/>
</dbReference>
<dbReference type="Pfam" id="PF13185">
    <property type="entry name" value="GAF_2"/>
    <property type="match status" value="1"/>
</dbReference>
<feature type="domain" description="ANTAR" evidence="3">
    <location>
        <begin position="167"/>
        <end position="229"/>
    </location>
</feature>
<gene>
    <name evidence="4" type="ORF">BB31_39235</name>
</gene>
<organism evidence="4 5">
    <name type="scientific">Amycolatopsis lurida NRRL 2430</name>
    <dbReference type="NCBI Taxonomy" id="1460371"/>
    <lineage>
        <taxon>Bacteria</taxon>
        <taxon>Bacillati</taxon>
        <taxon>Actinomycetota</taxon>
        <taxon>Actinomycetes</taxon>
        <taxon>Pseudonocardiales</taxon>
        <taxon>Pseudonocardiaceae</taxon>
        <taxon>Amycolatopsis</taxon>
    </lineage>
</organism>
<dbReference type="AlphaFoldDB" id="A0A2P2FGJ3"/>
<comment type="caution">
    <text evidence="4">The sequence shown here is derived from an EMBL/GenBank/DDBJ whole genome shotgun (WGS) entry which is preliminary data.</text>
</comment>
<accession>A0A2P2FGJ3</accession>
<evidence type="ECO:0000313" key="4">
    <source>
        <dbReference type="EMBL" id="KFU75834.1"/>
    </source>
</evidence>
<dbReference type="InterPro" id="IPR036388">
    <property type="entry name" value="WH-like_DNA-bd_sf"/>
</dbReference>
<dbReference type="EMBL" id="JFBM01000054">
    <property type="protein sequence ID" value="KFU75834.1"/>
    <property type="molecule type" value="Genomic_DNA"/>
</dbReference>
<evidence type="ECO:0000313" key="5">
    <source>
        <dbReference type="Proteomes" id="UP000256220"/>
    </source>
</evidence>
<dbReference type="Gene3D" id="3.30.450.40">
    <property type="match status" value="1"/>
</dbReference>
<keyword evidence="1" id="KW-0805">Transcription regulation</keyword>
<dbReference type="Gene3D" id="1.10.10.10">
    <property type="entry name" value="Winged helix-like DNA-binding domain superfamily/Winged helix DNA-binding domain"/>
    <property type="match status" value="1"/>
</dbReference>
<dbReference type="InterPro" id="IPR012074">
    <property type="entry name" value="GAF_ANTAR"/>
</dbReference>
<dbReference type="GO" id="GO:0003723">
    <property type="term" value="F:RNA binding"/>
    <property type="evidence" value="ECO:0007669"/>
    <property type="project" value="InterPro"/>
</dbReference>
<dbReference type="Proteomes" id="UP000256220">
    <property type="component" value="Unassembled WGS sequence"/>
</dbReference>
<sequence>MGRERLLARTFVELADTLVTEFDVADFLRTLVEQCVRLLEVSAAGVVLVDSQGRLRMAAASSERAGLLETLAVQAEDGPCIDCLRAARPVRSTDLREDAIRWPQFAAAAAAAGFRAAEAVPMRLRRMVIGSLTLLHTEPVREDADRTALSQALADVATIGLLQQRAIVRGELLTEQLQTALNSRVIIEQAKGVLSAHSHDPDMENAFTALRGYARGHHLRLADVSREVADGTADIDAILAYASRSRS</sequence>
<evidence type="ECO:0000256" key="1">
    <source>
        <dbReference type="ARBA" id="ARBA00023015"/>
    </source>
</evidence>
<dbReference type="PROSITE" id="PS50921">
    <property type="entry name" value="ANTAR"/>
    <property type="match status" value="1"/>
</dbReference>
<protein>
    <submittedName>
        <fullName evidence="4">Transcriptional regulator</fullName>
    </submittedName>
</protein>
<dbReference type="InterPro" id="IPR029016">
    <property type="entry name" value="GAF-like_dom_sf"/>
</dbReference>
<dbReference type="SMART" id="SM01012">
    <property type="entry name" value="ANTAR"/>
    <property type="match status" value="1"/>
</dbReference>